<dbReference type="Proteomes" id="UP000321083">
    <property type="component" value="Unassembled WGS sequence"/>
</dbReference>
<organism evidence="1 2">
    <name type="scientific">Planctomyces bekefii</name>
    <dbReference type="NCBI Taxonomy" id="1653850"/>
    <lineage>
        <taxon>Bacteria</taxon>
        <taxon>Pseudomonadati</taxon>
        <taxon>Planctomycetota</taxon>
        <taxon>Planctomycetia</taxon>
        <taxon>Planctomycetales</taxon>
        <taxon>Planctomycetaceae</taxon>
        <taxon>Planctomyces</taxon>
    </lineage>
</organism>
<proteinExistence type="predicted"/>
<keyword evidence="2" id="KW-1185">Reference proteome</keyword>
<dbReference type="AlphaFoldDB" id="A0A5C6M3R7"/>
<sequence length="167" mass="18540">MHTMSTPSRRDSKQPQKTVSARTMLVVQALFLGSLLAAWICTTGSDRRSLAAAALSRPYPLDAFPKADVAAVVTPLYNQPDLVSDQQLATVIKKLIPRFSRSHLRPNLIEHALRTWGGQVRFNNPDAISGPKMVEFLTDSARHLESWDNKAKPLLEDTPEGIHVRFG</sequence>
<evidence type="ECO:0000313" key="1">
    <source>
        <dbReference type="EMBL" id="TWW08917.1"/>
    </source>
</evidence>
<reference evidence="1 2" key="2">
    <citation type="submission" date="2019-08" db="EMBL/GenBank/DDBJ databases">
        <authorList>
            <person name="Henke P."/>
        </authorList>
    </citation>
    <scope>NUCLEOTIDE SEQUENCE [LARGE SCALE GENOMIC DNA]</scope>
    <source>
        <strain evidence="1">Phe10_nw2017</strain>
    </source>
</reference>
<feature type="non-terminal residue" evidence="1">
    <location>
        <position position="167"/>
    </location>
</feature>
<evidence type="ECO:0000313" key="2">
    <source>
        <dbReference type="Proteomes" id="UP000321083"/>
    </source>
</evidence>
<gene>
    <name evidence="1" type="ORF">E3A20_19530</name>
</gene>
<dbReference type="EMBL" id="SRHE01000455">
    <property type="protein sequence ID" value="TWW08917.1"/>
    <property type="molecule type" value="Genomic_DNA"/>
</dbReference>
<comment type="caution">
    <text evidence="1">The sequence shown here is derived from an EMBL/GenBank/DDBJ whole genome shotgun (WGS) entry which is preliminary data.</text>
</comment>
<reference evidence="1 2" key="1">
    <citation type="submission" date="2019-08" db="EMBL/GenBank/DDBJ databases">
        <title>100 year-old enigma solved: identification of Planctomyces bekefii, the type genus and species of the phylum Planctomycetes.</title>
        <authorList>
            <person name="Svetlana D.N."/>
            <person name="Overmann J."/>
        </authorList>
    </citation>
    <scope>NUCLEOTIDE SEQUENCE [LARGE SCALE GENOMIC DNA]</scope>
    <source>
        <strain evidence="1">Phe10_nw2017</strain>
    </source>
</reference>
<protein>
    <submittedName>
        <fullName evidence="1">Uncharacterized protein</fullName>
    </submittedName>
</protein>
<name>A0A5C6M3R7_9PLAN</name>
<accession>A0A5C6M3R7</accession>